<evidence type="ECO:0000313" key="5">
    <source>
        <dbReference type="EMBL" id="GAA1209695.1"/>
    </source>
</evidence>
<reference evidence="6" key="1">
    <citation type="journal article" date="2019" name="Int. J. Syst. Evol. Microbiol.">
        <title>The Global Catalogue of Microorganisms (GCM) 10K type strain sequencing project: providing services to taxonomists for standard genome sequencing and annotation.</title>
        <authorList>
            <consortium name="The Broad Institute Genomics Platform"/>
            <consortium name="The Broad Institute Genome Sequencing Center for Infectious Disease"/>
            <person name="Wu L."/>
            <person name="Ma J."/>
        </authorList>
    </citation>
    <scope>NUCLEOTIDE SEQUENCE [LARGE SCALE GENOMIC DNA]</scope>
    <source>
        <strain evidence="6">JCM 12762</strain>
    </source>
</reference>
<keyword evidence="1" id="KW-0547">Nucleotide-binding</keyword>
<dbReference type="RefSeq" id="WP_343923041.1">
    <property type="nucleotide sequence ID" value="NZ_BAAAKW010000016.1"/>
</dbReference>
<keyword evidence="3" id="KW-0067">ATP-binding</keyword>
<gene>
    <name evidence="5" type="ORF">GCM10009655_05960</name>
</gene>
<evidence type="ECO:0000256" key="3">
    <source>
        <dbReference type="ARBA" id="ARBA00022840"/>
    </source>
</evidence>
<dbReference type="EMBL" id="BAAAKW010000016">
    <property type="protein sequence ID" value="GAA1209695.1"/>
    <property type="molecule type" value="Genomic_DNA"/>
</dbReference>
<evidence type="ECO:0000313" key="6">
    <source>
        <dbReference type="Proteomes" id="UP001500943"/>
    </source>
</evidence>
<evidence type="ECO:0000256" key="2">
    <source>
        <dbReference type="ARBA" id="ARBA00022801"/>
    </source>
</evidence>
<feature type="domain" description="Carboxyltransferase" evidence="4">
    <location>
        <begin position="25"/>
        <end position="290"/>
    </location>
</feature>
<dbReference type="Proteomes" id="UP001500943">
    <property type="component" value="Unassembled WGS sequence"/>
</dbReference>
<accession>A0ABP4G139</accession>
<evidence type="ECO:0000256" key="1">
    <source>
        <dbReference type="ARBA" id="ARBA00022741"/>
    </source>
</evidence>
<evidence type="ECO:0000259" key="4">
    <source>
        <dbReference type="SMART" id="SM00797"/>
    </source>
</evidence>
<organism evidence="5 6">
    <name type="scientific">Rhodoglobus aureus</name>
    <dbReference type="NCBI Taxonomy" id="191497"/>
    <lineage>
        <taxon>Bacteria</taxon>
        <taxon>Bacillati</taxon>
        <taxon>Actinomycetota</taxon>
        <taxon>Actinomycetes</taxon>
        <taxon>Micrococcales</taxon>
        <taxon>Microbacteriaceae</taxon>
        <taxon>Rhodoglobus</taxon>
    </lineage>
</organism>
<proteinExistence type="predicted"/>
<dbReference type="InterPro" id="IPR003778">
    <property type="entry name" value="CT_A_B"/>
</dbReference>
<comment type="caution">
    <text evidence="5">The sequence shown here is derived from an EMBL/GenBank/DDBJ whole genome shotgun (WGS) entry which is preliminary data.</text>
</comment>
<dbReference type="PANTHER" id="PTHR43309">
    <property type="entry name" value="5-OXOPROLINASE SUBUNIT C"/>
    <property type="match status" value="1"/>
</dbReference>
<keyword evidence="2" id="KW-0378">Hydrolase</keyword>
<dbReference type="Pfam" id="PF02626">
    <property type="entry name" value="CT_A_B"/>
    <property type="match status" value="1"/>
</dbReference>
<sequence>MTRLVIAQPGPLTLVQDLGRPGLARLGVGASGAMDRAALALANRLVGNEPDAAGLEILFGAVELRAEKAMWIAVTGAWGSVTIDGHAVPQNTAAHLDAGETLEFGTAVHGIRYYLAVRGGIEAPLVLGSRSRDTLARLGPAPLAEGDILLMGIEPHRPVPPVDAVPLDAPPDTVVMLEVRPGPRRDWFASAAWEQLLDHEWRVSPRSDRSGIRLEGPALERTERRELPSEGMLSGAIQVSPDGVPTILAVDHPVTGGYPVIAVVTNDSLDALAQLRPGQGIQFRLATGRS</sequence>
<dbReference type="InterPro" id="IPR029000">
    <property type="entry name" value="Cyclophilin-like_dom_sf"/>
</dbReference>
<name>A0ABP4G139_9MICO</name>
<dbReference type="Gene3D" id="2.40.100.10">
    <property type="entry name" value="Cyclophilin-like"/>
    <property type="match status" value="1"/>
</dbReference>
<keyword evidence="6" id="KW-1185">Reference proteome</keyword>
<dbReference type="PANTHER" id="PTHR43309:SF3">
    <property type="entry name" value="5-OXOPROLINASE SUBUNIT C"/>
    <property type="match status" value="1"/>
</dbReference>
<dbReference type="SUPFAM" id="SSF50891">
    <property type="entry name" value="Cyclophilin-like"/>
    <property type="match status" value="1"/>
</dbReference>
<dbReference type="InterPro" id="IPR052708">
    <property type="entry name" value="PxpC"/>
</dbReference>
<dbReference type="NCBIfam" id="TIGR00724">
    <property type="entry name" value="urea_amlyse_rel"/>
    <property type="match status" value="1"/>
</dbReference>
<dbReference type="SMART" id="SM00797">
    <property type="entry name" value="AHS2"/>
    <property type="match status" value="1"/>
</dbReference>
<protein>
    <submittedName>
        <fullName evidence="5">Biotin-dependent carboxyltransferase family protein</fullName>
    </submittedName>
</protein>